<dbReference type="GO" id="GO:0016787">
    <property type="term" value="F:hydrolase activity"/>
    <property type="evidence" value="ECO:0007669"/>
    <property type="project" value="UniProtKB-KW"/>
</dbReference>
<dbReference type="EMBL" id="DXDU01000010">
    <property type="protein sequence ID" value="HIY25678.1"/>
    <property type="molecule type" value="Genomic_DNA"/>
</dbReference>
<dbReference type="PANTHER" id="PTHR30636:SF3">
    <property type="entry name" value="UPF0701 PROTEIN YICC"/>
    <property type="match status" value="1"/>
</dbReference>
<gene>
    <name evidence="8" type="ORF">H9838_00710</name>
</gene>
<comment type="caution">
    <text evidence="8">The sequence shown here is derived from an EMBL/GenBank/DDBJ whole genome shotgun (WGS) entry which is preliminary data.</text>
</comment>
<evidence type="ECO:0000259" key="7">
    <source>
        <dbReference type="Pfam" id="PF08340"/>
    </source>
</evidence>
<dbReference type="Proteomes" id="UP000823915">
    <property type="component" value="Unassembled WGS sequence"/>
</dbReference>
<accession>A0A9D1YB56</accession>
<dbReference type="GO" id="GO:0004521">
    <property type="term" value="F:RNA endonuclease activity"/>
    <property type="evidence" value="ECO:0007669"/>
    <property type="project" value="InterPro"/>
</dbReference>
<dbReference type="Pfam" id="PF03755">
    <property type="entry name" value="YicC-like_N"/>
    <property type="match status" value="1"/>
</dbReference>
<reference evidence="8" key="2">
    <citation type="submission" date="2021-04" db="EMBL/GenBank/DDBJ databases">
        <authorList>
            <person name="Gilroy R."/>
        </authorList>
    </citation>
    <scope>NUCLEOTIDE SEQUENCE</scope>
    <source>
        <strain evidence="8">1282</strain>
    </source>
</reference>
<protein>
    <submittedName>
        <fullName evidence="8">YicC family protein</fullName>
    </submittedName>
</protein>
<dbReference type="InterPro" id="IPR013527">
    <property type="entry name" value="YicC-like_N"/>
</dbReference>
<proteinExistence type="inferred from homology"/>
<evidence type="ECO:0000256" key="1">
    <source>
        <dbReference type="ARBA" id="ARBA00001968"/>
    </source>
</evidence>
<evidence type="ECO:0000256" key="3">
    <source>
        <dbReference type="ARBA" id="ARBA00022759"/>
    </source>
</evidence>
<dbReference type="PANTHER" id="PTHR30636">
    <property type="entry name" value="UPF0701 PROTEIN YICC"/>
    <property type="match status" value="1"/>
</dbReference>
<keyword evidence="3" id="KW-0255">Endonuclease</keyword>
<dbReference type="InterPro" id="IPR005229">
    <property type="entry name" value="YicC/YloC-like"/>
</dbReference>
<feature type="domain" description="Endoribonuclease YicC-like C-terminal" evidence="7">
    <location>
        <begin position="169"/>
        <end position="288"/>
    </location>
</feature>
<reference evidence="8" key="1">
    <citation type="journal article" date="2021" name="PeerJ">
        <title>Extensive microbial diversity within the chicken gut microbiome revealed by metagenomics and culture.</title>
        <authorList>
            <person name="Gilroy R."/>
            <person name="Ravi A."/>
            <person name="Getino M."/>
            <person name="Pursley I."/>
            <person name="Horton D.L."/>
            <person name="Alikhan N.F."/>
            <person name="Baker D."/>
            <person name="Gharbi K."/>
            <person name="Hall N."/>
            <person name="Watson M."/>
            <person name="Adriaenssens E.M."/>
            <person name="Foster-Nyarko E."/>
            <person name="Jarju S."/>
            <person name="Secka A."/>
            <person name="Antonio M."/>
            <person name="Oren A."/>
            <person name="Chaudhuri R.R."/>
            <person name="La Ragione R."/>
            <person name="Hildebrand F."/>
            <person name="Pallen M.J."/>
        </authorList>
    </citation>
    <scope>NUCLEOTIDE SEQUENCE</scope>
    <source>
        <strain evidence="8">1282</strain>
    </source>
</reference>
<organism evidence="8 9">
    <name type="scientific">Candidatus Acutalibacter pullistercoris</name>
    <dbReference type="NCBI Taxonomy" id="2838418"/>
    <lineage>
        <taxon>Bacteria</taxon>
        <taxon>Bacillati</taxon>
        <taxon>Bacillota</taxon>
        <taxon>Clostridia</taxon>
        <taxon>Eubacteriales</taxon>
        <taxon>Acutalibacteraceae</taxon>
        <taxon>Acutalibacter</taxon>
    </lineage>
</organism>
<evidence type="ECO:0000313" key="8">
    <source>
        <dbReference type="EMBL" id="HIY25678.1"/>
    </source>
</evidence>
<evidence type="ECO:0000256" key="4">
    <source>
        <dbReference type="ARBA" id="ARBA00022801"/>
    </source>
</evidence>
<evidence type="ECO:0000313" key="9">
    <source>
        <dbReference type="Proteomes" id="UP000823915"/>
    </source>
</evidence>
<evidence type="ECO:0000256" key="2">
    <source>
        <dbReference type="ARBA" id="ARBA00022722"/>
    </source>
</evidence>
<feature type="domain" description="Endoribonuclease YicC-like N-terminal" evidence="6">
    <location>
        <begin position="1"/>
        <end position="152"/>
    </location>
</feature>
<name>A0A9D1YB56_9FIRM</name>
<evidence type="ECO:0000256" key="5">
    <source>
        <dbReference type="ARBA" id="ARBA00035648"/>
    </source>
</evidence>
<comment type="similarity">
    <text evidence="5">Belongs to the YicC/YloC family.</text>
</comment>
<evidence type="ECO:0000259" key="6">
    <source>
        <dbReference type="Pfam" id="PF03755"/>
    </source>
</evidence>
<dbReference type="NCBIfam" id="TIGR00255">
    <property type="entry name" value="YicC/YloC family endoribonuclease"/>
    <property type="match status" value="1"/>
</dbReference>
<dbReference type="InterPro" id="IPR013551">
    <property type="entry name" value="YicC-like_C"/>
</dbReference>
<keyword evidence="4" id="KW-0378">Hydrolase</keyword>
<keyword evidence="2" id="KW-0540">Nuclease</keyword>
<sequence>MTGYGRQEAMVGGRHMIFEIKSVNHKYFECSFRITRGYAFLEDKLKSYLQGEISRGKVDVYLQIETLEDADVQVQVNHSLAAGYCQAFRELQERYGLPDGPSLALLSRYQDIFTVHRAPENEEEIWQAVLEVAQPALDSFLRMREVEGEKLREDILSRAEKILTLVDQVEEHTPQTVADYQERLRGKIQELLGDAHLDEQRVLTEVAVFADKVAVDEETVRLRSHFQQLQKLSQSQDPVGRKIDFLVQEMNREANTIGSKSVNSQIAYLVVDIKSEIEKIREQVQNVE</sequence>
<dbReference type="Pfam" id="PF08340">
    <property type="entry name" value="YicC-like_C"/>
    <property type="match status" value="1"/>
</dbReference>
<dbReference type="AlphaFoldDB" id="A0A9D1YB56"/>
<comment type="cofactor">
    <cofactor evidence="1">
        <name>a divalent metal cation</name>
        <dbReference type="ChEBI" id="CHEBI:60240"/>
    </cofactor>
</comment>